<dbReference type="InterPro" id="IPR002931">
    <property type="entry name" value="Transglutaminase-like"/>
</dbReference>
<organism evidence="3 4">
    <name type="scientific">Flavobacterium turcicum</name>
    <dbReference type="NCBI Taxonomy" id="2764718"/>
    <lineage>
        <taxon>Bacteria</taxon>
        <taxon>Pseudomonadati</taxon>
        <taxon>Bacteroidota</taxon>
        <taxon>Flavobacteriia</taxon>
        <taxon>Flavobacteriales</taxon>
        <taxon>Flavobacteriaceae</taxon>
        <taxon>Flavobacterium</taxon>
    </lineage>
</organism>
<feature type="domain" description="Transglutaminase-like" evidence="1">
    <location>
        <begin position="319"/>
        <end position="392"/>
    </location>
</feature>
<gene>
    <name evidence="3" type="ORF">H8R26_09640</name>
</gene>
<sequence>MSFKQIFFLVPCLFMAIIINGQNFDLGKVSILELQEKVHPKDSSATAAILFEKGKNTFVYSPEKGFVMVTEIKTRIKIYKKEGYEWASKSIRFYSDNEAREKVSFSDAITYNLVDGKIEKTKLKSDGEFNEVVNKYWGEKKITMPNVKEGSVIEFKYTINSPRVSSAREWYFQNSIPVNYSEYANTVPEYFVYNVNIKGFIKPNVTVEKKSNSITLTSKQRTTVNRVTQTSFNDEKIEYVETKKTYIAENLPAMKEEPFVNNMGNYTGTLVQELAMTKYPGELMQTFATDWNSVAKTIYNYDEFGPELNKTGYFEQDLQKVIAGLSSTEDKITAILQFVKATVKWNDYYGYSCNDGVRQAYNKKSGNVAEINLMLTAMLRHAGLTANPVLISTRSNGIALFPNRTAFNYVIAAVEDGQNLILLDATDAFSAPNILPVRDLNWFGRLIRKDGSSIEVDLMPKQTANDVISMNYSVDDQGEVLGKLRRQRTDHHAMLFRSAVTGTKEDAYLEKFENDNNNIEVSGYERINEVALKLPVIETLSFKGANFSEKVGDAIYIKPLLSFSTNVNPFKQEIREYPIDFAFPFMDKYVVNVQVPNGYKIESYPETAVISMEDGLATFKFLTSLTDNTVQILVSCQINVPIIPADYYSALKEFFQKMIDKQNEKIVLKKI</sequence>
<keyword evidence="4" id="KW-1185">Reference proteome</keyword>
<dbReference type="Proteomes" id="UP000621670">
    <property type="component" value="Unassembled WGS sequence"/>
</dbReference>
<dbReference type="InterPro" id="IPR024618">
    <property type="entry name" value="DUF3857"/>
</dbReference>
<dbReference type="EMBL" id="JACRUM010000005">
    <property type="protein sequence ID" value="MBC5863684.1"/>
    <property type="molecule type" value="Genomic_DNA"/>
</dbReference>
<protein>
    <submittedName>
        <fullName evidence="3">DUF3857 domain-containing protein</fullName>
    </submittedName>
</protein>
<dbReference type="Pfam" id="PF01841">
    <property type="entry name" value="Transglut_core"/>
    <property type="match status" value="1"/>
</dbReference>
<proteinExistence type="predicted"/>
<accession>A0ABR7JGR5</accession>
<dbReference type="Pfam" id="PF12969">
    <property type="entry name" value="DUF3857"/>
    <property type="match status" value="1"/>
</dbReference>
<evidence type="ECO:0000259" key="2">
    <source>
        <dbReference type="Pfam" id="PF12969"/>
    </source>
</evidence>
<dbReference type="Gene3D" id="3.10.620.30">
    <property type="match status" value="1"/>
</dbReference>
<evidence type="ECO:0000313" key="4">
    <source>
        <dbReference type="Proteomes" id="UP000621670"/>
    </source>
</evidence>
<dbReference type="Gene3D" id="2.60.40.3140">
    <property type="match status" value="1"/>
</dbReference>
<dbReference type="RefSeq" id="WP_166136177.1">
    <property type="nucleotide sequence ID" value="NZ_JAAOBY010000004.1"/>
</dbReference>
<name>A0ABR7JGR5_9FLAO</name>
<feature type="domain" description="DUF3857" evidence="2">
    <location>
        <begin position="69"/>
        <end position="219"/>
    </location>
</feature>
<comment type="caution">
    <text evidence="3">The sequence shown here is derived from an EMBL/GenBank/DDBJ whole genome shotgun (WGS) entry which is preliminary data.</text>
</comment>
<dbReference type="Gene3D" id="2.60.120.1130">
    <property type="match status" value="1"/>
</dbReference>
<evidence type="ECO:0000313" key="3">
    <source>
        <dbReference type="EMBL" id="MBC5863684.1"/>
    </source>
</evidence>
<reference evidence="3 4" key="1">
    <citation type="submission" date="2020-08" db="EMBL/GenBank/DDBJ databases">
        <title>Description of novel Flavobacterium F-400 isolate.</title>
        <authorList>
            <person name="Saticioglu I."/>
            <person name="Duman M."/>
            <person name="Altun S."/>
        </authorList>
    </citation>
    <scope>NUCLEOTIDE SEQUENCE [LARGE SCALE GENOMIC DNA]</scope>
    <source>
        <strain evidence="3 4">F-400</strain>
    </source>
</reference>
<evidence type="ECO:0000259" key="1">
    <source>
        <dbReference type="Pfam" id="PF01841"/>
    </source>
</evidence>